<evidence type="ECO:0000256" key="1">
    <source>
        <dbReference type="SAM" id="MobiDB-lite"/>
    </source>
</evidence>
<comment type="caution">
    <text evidence="2">The sequence shown here is derived from an EMBL/GenBank/DDBJ whole genome shotgun (WGS) entry which is preliminary data.</text>
</comment>
<dbReference type="EMBL" id="NTMR01000010">
    <property type="protein sequence ID" value="PBK04551.1"/>
    <property type="molecule type" value="Genomic_DNA"/>
</dbReference>
<feature type="region of interest" description="Disordered" evidence="1">
    <location>
        <begin position="171"/>
        <end position="218"/>
    </location>
</feature>
<dbReference type="SUPFAM" id="SSF53474">
    <property type="entry name" value="alpha/beta-Hydrolases"/>
    <property type="match status" value="1"/>
</dbReference>
<accession>A0A2A3MID8</accession>
<sequence>MTNLGKNGHGKGRQCTASAAVILGTDPSAVSSTVQPDNLPTARRNLPMRLPALIALLCLASHAAAQEPSAPTPDAAAASAPSERVDALSRNVQYRNALQREIPTDEQRQLEFNGESLFGLFLPAARPEPLGGVLLIAGSGEHADWPELIGPARRQLSDAGWHTLALTLPDAPDGPTIISPPIADPDNQPPGEAPPAADPALLAGSEPADAPPEPPVSLDYGTAAGGLINAALQVLKAEGAEQITLVARRDAGYWALLATDSTPDDQPPQAMVLYEVRQPAAAERPSLGSLMEGWDKPMLEMLDSSSALGQAHAAAHLRIARRAGHSRYRQLDLAPIQRSAVAQEMIAKRLQGWLEANYRPAQATPEASEAP</sequence>
<name>A0A2A3MID8_9PSED</name>
<evidence type="ECO:0000313" key="3">
    <source>
        <dbReference type="Proteomes" id="UP000242313"/>
    </source>
</evidence>
<evidence type="ECO:0000313" key="2">
    <source>
        <dbReference type="EMBL" id="PBK04551.1"/>
    </source>
</evidence>
<keyword evidence="3" id="KW-1185">Reference proteome</keyword>
<dbReference type="InterPro" id="IPR022529">
    <property type="entry name" value="DUF3530"/>
</dbReference>
<protein>
    <recommendedName>
        <fullName evidence="4">DUF3530 domain-containing protein</fullName>
    </recommendedName>
</protein>
<dbReference type="Proteomes" id="UP000242313">
    <property type="component" value="Unassembled WGS sequence"/>
</dbReference>
<feature type="compositionally biased region" description="Pro residues" evidence="1">
    <location>
        <begin position="187"/>
        <end position="197"/>
    </location>
</feature>
<dbReference type="InterPro" id="IPR029058">
    <property type="entry name" value="AB_hydrolase_fold"/>
</dbReference>
<dbReference type="Pfam" id="PF12048">
    <property type="entry name" value="DUF3530"/>
    <property type="match status" value="1"/>
</dbReference>
<organism evidence="2 3">
    <name type="scientific">Pseudomonas abyssi</name>
    <dbReference type="NCBI Taxonomy" id="170540"/>
    <lineage>
        <taxon>Bacteria</taxon>
        <taxon>Pseudomonadati</taxon>
        <taxon>Pseudomonadota</taxon>
        <taxon>Gammaproteobacteria</taxon>
        <taxon>Pseudomonadales</taxon>
        <taxon>Pseudomonadaceae</taxon>
        <taxon>Pseudomonas</taxon>
    </lineage>
</organism>
<dbReference type="AlphaFoldDB" id="A0A2A3MID8"/>
<gene>
    <name evidence="2" type="ORF">CNQ84_07955</name>
</gene>
<evidence type="ECO:0008006" key="4">
    <source>
        <dbReference type="Google" id="ProtNLM"/>
    </source>
</evidence>
<proteinExistence type="predicted"/>
<reference evidence="2 3" key="1">
    <citation type="submission" date="2017-09" db="EMBL/GenBank/DDBJ databases">
        <title>Pseudomonas abyssi sp. nov. isolated from Abyssopelagic Water.</title>
        <authorList>
            <person name="Wei Y."/>
        </authorList>
    </citation>
    <scope>NUCLEOTIDE SEQUENCE [LARGE SCALE GENOMIC DNA]</scope>
    <source>
        <strain evidence="2 3">MT5</strain>
    </source>
</reference>